<name>A0A0H3L155_PANAA</name>
<feature type="transmembrane region" description="Helical" evidence="1">
    <location>
        <begin position="44"/>
        <end position="63"/>
    </location>
</feature>
<dbReference type="PANTHER" id="PTHR34980:SF1">
    <property type="entry name" value="INNER MEMBRANE PROTEIN"/>
    <property type="match status" value="1"/>
</dbReference>
<dbReference type="KEGG" id="paj:PAJ_3082"/>
<dbReference type="OrthoDB" id="9812349at2"/>
<dbReference type="RefSeq" id="WP_013027700.1">
    <property type="nucleotide sequence ID" value="NC_017531.2"/>
</dbReference>
<evidence type="ECO:0000313" key="3">
    <source>
        <dbReference type="Proteomes" id="UP000006690"/>
    </source>
</evidence>
<dbReference type="eggNOG" id="COG3152">
    <property type="taxonomic scope" value="Bacteria"/>
</dbReference>
<dbReference type="Proteomes" id="UP000006690">
    <property type="component" value="Chromosome"/>
</dbReference>
<feature type="transmembrane region" description="Helical" evidence="1">
    <location>
        <begin position="20"/>
        <end position="38"/>
    </location>
</feature>
<feature type="transmembrane region" description="Helical" evidence="1">
    <location>
        <begin position="99"/>
        <end position="120"/>
    </location>
</feature>
<organism evidence="2 3">
    <name type="scientific">Pantoea ananatis (strain AJ13355)</name>
    <dbReference type="NCBI Taxonomy" id="932677"/>
    <lineage>
        <taxon>Bacteria</taxon>
        <taxon>Pseudomonadati</taxon>
        <taxon>Pseudomonadota</taxon>
        <taxon>Gammaproteobacteria</taxon>
        <taxon>Enterobacterales</taxon>
        <taxon>Erwiniaceae</taxon>
        <taxon>Pantoea</taxon>
    </lineage>
</organism>
<dbReference type="GO" id="GO:0005886">
    <property type="term" value="C:plasma membrane"/>
    <property type="evidence" value="ECO:0007669"/>
    <property type="project" value="TreeGrafter"/>
</dbReference>
<dbReference type="PANTHER" id="PTHR34980">
    <property type="entry name" value="INNER MEMBRANE PROTEIN-RELATED-RELATED"/>
    <property type="match status" value="1"/>
</dbReference>
<dbReference type="PATRIC" id="fig|932677.3.peg.3574"/>
<dbReference type="AlphaFoldDB" id="A0A0H3L155"/>
<dbReference type="InterPro" id="IPR008523">
    <property type="entry name" value="DUF805"/>
</dbReference>
<keyword evidence="1" id="KW-0472">Membrane</keyword>
<proteinExistence type="predicted"/>
<accession>A0A0H3L155</accession>
<reference evidence="3" key="1">
    <citation type="journal article" date="2012" name="Appl. Microbiol. Biotechnol.">
        <title>The complete genome sequence of Pantoea ananatis AJ13355, an organism with great biotechnological potential.</title>
        <authorList>
            <person name="Hara Y."/>
            <person name="Kadotani N."/>
            <person name="Izui H."/>
            <person name="Katashkina J.I."/>
            <person name="Kuvaeva T.M."/>
            <person name="Andreeva I.G."/>
            <person name="Golubeva L.I."/>
            <person name="Malko D.B."/>
            <person name="Makeev V.J."/>
            <person name="Mashko S.V."/>
            <person name="Kozlov Y.I."/>
        </authorList>
    </citation>
    <scope>NUCLEOTIDE SEQUENCE [LARGE SCALE GENOMIC DNA]</scope>
    <source>
        <strain evidence="3">AJ13355</strain>
    </source>
</reference>
<keyword evidence="1" id="KW-1133">Transmembrane helix</keyword>
<evidence type="ECO:0000256" key="1">
    <source>
        <dbReference type="SAM" id="Phobius"/>
    </source>
</evidence>
<sequence>MILQQWFFSFRGRVGRRDFWLWQAIWLLLTSVLFFLAGNDLVDTQMAAFGIVCLLWPASAIVVKRLHDRDRRGYWALLLIAAWLLMAGNWSMTGAVLQWVIGRALPFIILAGLILDLGLFRGTAGDNRFGAAPVPLRLKRATYQ</sequence>
<dbReference type="Pfam" id="PF05656">
    <property type="entry name" value="DUF805"/>
    <property type="match status" value="1"/>
</dbReference>
<evidence type="ECO:0000313" key="2">
    <source>
        <dbReference type="EMBL" id="BAK13162.1"/>
    </source>
</evidence>
<dbReference type="GeneID" id="57266233"/>
<gene>
    <name evidence="2" type="primary">yiiR</name>
    <name evidence="2" type="ordered locus">PAJ_3082</name>
</gene>
<keyword evidence="1" id="KW-0812">Transmembrane</keyword>
<dbReference type="EMBL" id="AP012032">
    <property type="protein sequence ID" value="BAK13162.1"/>
    <property type="molecule type" value="Genomic_DNA"/>
</dbReference>
<dbReference type="HOGENOM" id="CLU_093674_6_0_6"/>
<feature type="transmembrane region" description="Helical" evidence="1">
    <location>
        <begin position="75"/>
        <end position="93"/>
    </location>
</feature>
<protein>
    <submittedName>
        <fullName evidence="2">Inner membrane protein YiiR</fullName>
    </submittedName>
</protein>